<dbReference type="EMBL" id="JAEKNR010000224">
    <property type="protein sequence ID" value="MBJ7600834.1"/>
    <property type="molecule type" value="Genomic_DNA"/>
</dbReference>
<dbReference type="Proteomes" id="UP000612893">
    <property type="component" value="Unassembled WGS sequence"/>
</dbReference>
<feature type="transmembrane region" description="Helical" evidence="2">
    <location>
        <begin position="135"/>
        <end position="153"/>
    </location>
</feature>
<proteinExistence type="predicted"/>
<feature type="transmembrane region" description="Helical" evidence="2">
    <location>
        <begin position="207"/>
        <end position="225"/>
    </location>
</feature>
<reference evidence="3" key="1">
    <citation type="submission" date="2020-10" db="EMBL/GenBank/DDBJ databases">
        <title>Ca. Dormibacterota MAGs.</title>
        <authorList>
            <person name="Montgomery K."/>
        </authorList>
    </citation>
    <scope>NUCLEOTIDE SEQUENCE [LARGE SCALE GENOMIC DNA]</scope>
    <source>
        <strain evidence="3">SC8812_S17_10</strain>
    </source>
</reference>
<evidence type="ECO:0000256" key="1">
    <source>
        <dbReference type="SAM" id="MobiDB-lite"/>
    </source>
</evidence>
<gene>
    <name evidence="3" type="ORF">JF922_22545</name>
</gene>
<feature type="transmembrane region" description="Helical" evidence="2">
    <location>
        <begin position="173"/>
        <end position="195"/>
    </location>
</feature>
<keyword evidence="2" id="KW-0472">Membrane</keyword>
<keyword evidence="2" id="KW-1133">Transmembrane helix</keyword>
<feature type="region of interest" description="Disordered" evidence="1">
    <location>
        <begin position="1"/>
        <end position="27"/>
    </location>
</feature>
<dbReference type="AlphaFoldDB" id="A0A934K6A6"/>
<dbReference type="RefSeq" id="WP_338204811.1">
    <property type="nucleotide sequence ID" value="NZ_JAEKNR010000224.1"/>
</dbReference>
<evidence type="ECO:0000313" key="4">
    <source>
        <dbReference type="Proteomes" id="UP000612893"/>
    </source>
</evidence>
<keyword evidence="2" id="KW-0812">Transmembrane</keyword>
<name>A0A934K6A6_9BACT</name>
<protein>
    <submittedName>
        <fullName evidence="3">Ferric reductase-like transmembrane domain-containing protein</fullName>
    </submittedName>
</protein>
<sequence length="279" mass="30935">MDGGRWRGRHRALRGHRRGDHPRQRGHIHHHDQLELLVIDLHLRHHERHHEQLRRPDRSGARKRTGQRLLFFRGRYTRRFRRVLMSDTLLWYTTRGAGAVALLMLTGVAVLGVLTRLRVAPGSWPRFMVGGLHRNLALLAVSFVGVHIVTAVVDPFTHLGWSAALIPFSSSYRTFWLGLGAIAAELLAAVALSSLLRRLLGFGTWRAIHWLAYVCWPVALVHGLGTGTDSGSAWLRGLDALCVTAVAIALGARLFVGSRDPLGSARSGFRAAAGRPLGQ</sequence>
<comment type="caution">
    <text evidence="3">The sequence shown here is derived from an EMBL/GenBank/DDBJ whole genome shotgun (WGS) entry which is preliminary data.</text>
</comment>
<feature type="transmembrane region" description="Helical" evidence="2">
    <location>
        <begin position="89"/>
        <end position="114"/>
    </location>
</feature>
<evidence type="ECO:0000256" key="2">
    <source>
        <dbReference type="SAM" id="Phobius"/>
    </source>
</evidence>
<keyword evidence="4" id="KW-1185">Reference proteome</keyword>
<evidence type="ECO:0000313" key="3">
    <source>
        <dbReference type="EMBL" id="MBJ7600834.1"/>
    </source>
</evidence>
<feature type="transmembrane region" description="Helical" evidence="2">
    <location>
        <begin position="237"/>
        <end position="256"/>
    </location>
</feature>
<organism evidence="3 4">
    <name type="scientific">Candidatus Nephthysia bennettiae</name>
    <dbReference type="NCBI Taxonomy" id="3127016"/>
    <lineage>
        <taxon>Bacteria</taxon>
        <taxon>Bacillati</taxon>
        <taxon>Candidatus Dormiibacterota</taxon>
        <taxon>Candidatus Dormibacteria</taxon>
        <taxon>Candidatus Dormibacterales</taxon>
        <taxon>Candidatus Dormibacteraceae</taxon>
        <taxon>Candidatus Nephthysia</taxon>
    </lineage>
</organism>
<accession>A0A934K6A6</accession>